<evidence type="ECO:0000313" key="2">
    <source>
        <dbReference type="EMBL" id="CAA9500874.1"/>
    </source>
</evidence>
<gene>
    <name evidence="2" type="ORF">AVDCRST_MAG67-1977</name>
</gene>
<organism evidence="2">
    <name type="scientific">uncultured Solirubrobacteraceae bacterium</name>
    <dbReference type="NCBI Taxonomy" id="1162706"/>
    <lineage>
        <taxon>Bacteria</taxon>
        <taxon>Bacillati</taxon>
        <taxon>Actinomycetota</taxon>
        <taxon>Thermoleophilia</taxon>
        <taxon>Solirubrobacterales</taxon>
        <taxon>Solirubrobacteraceae</taxon>
        <taxon>environmental samples</taxon>
    </lineage>
</organism>
<sequence>ERTRPRRQRRAWCTPRRPCPSRSAATMVGRRRRREPGILGACRRLDVVPAAGDEPARLQDPDSPGGRVRLHRRDTRPAPSPRARARPAAPPVAASALRGRQRDGRPRARCCHRRHRPRTQLRGRVARSRLRAIRGDRTCRAVAAVIRM</sequence>
<protein>
    <submittedName>
        <fullName evidence="2">Uncharacterized protein</fullName>
    </submittedName>
</protein>
<proteinExistence type="predicted"/>
<evidence type="ECO:0000256" key="1">
    <source>
        <dbReference type="SAM" id="MobiDB-lite"/>
    </source>
</evidence>
<name>A0A6J4SMQ4_9ACTN</name>
<feature type="non-terminal residue" evidence="2">
    <location>
        <position position="1"/>
    </location>
</feature>
<accession>A0A6J4SMQ4</accession>
<feature type="region of interest" description="Disordered" evidence="1">
    <location>
        <begin position="49"/>
        <end position="109"/>
    </location>
</feature>
<feature type="non-terminal residue" evidence="2">
    <location>
        <position position="148"/>
    </location>
</feature>
<reference evidence="2" key="1">
    <citation type="submission" date="2020-02" db="EMBL/GenBank/DDBJ databases">
        <authorList>
            <person name="Meier V. D."/>
        </authorList>
    </citation>
    <scope>NUCLEOTIDE SEQUENCE</scope>
    <source>
        <strain evidence="2">AVDCRST_MAG67</strain>
    </source>
</reference>
<dbReference type="AlphaFoldDB" id="A0A6J4SMQ4"/>
<feature type="compositionally biased region" description="Basic residues" evidence="1">
    <location>
        <begin position="1"/>
        <end position="10"/>
    </location>
</feature>
<dbReference type="EMBL" id="CADCVQ010000081">
    <property type="protein sequence ID" value="CAA9500874.1"/>
    <property type="molecule type" value="Genomic_DNA"/>
</dbReference>
<feature type="region of interest" description="Disordered" evidence="1">
    <location>
        <begin position="1"/>
        <end position="37"/>
    </location>
</feature>